<accession>A0A6J5YNC4</accession>
<feature type="transmembrane region" description="Helical" evidence="1">
    <location>
        <begin position="26"/>
        <end position="43"/>
    </location>
</feature>
<evidence type="ECO:0000256" key="1">
    <source>
        <dbReference type="SAM" id="Phobius"/>
    </source>
</evidence>
<keyword evidence="1" id="KW-0472">Membrane</keyword>
<keyword evidence="1" id="KW-1133">Transmembrane helix</keyword>
<keyword evidence="1" id="KW-0812">Transmembrane</keyword>
<reference evidence="2" key="1">
    <citation type="submission" date="2020-05" db="EMBL/GenBank/DDBJ databases">
        <authorList>
            <person name="Chiriac C."/>
            <person name="Salcher M."/>
            <person name="Ghai R."/>
            <person name="Kavagutti S V."/>
        </authorList>
    </citation>
    <scope>NUCLEOTIDE SEQUENCE</scope>
</reference>
<dbReference type="EMBL" id="CAESAB010000002">
    <property type="protein sequence ID" value="CAB4330368.1"/>
    <property type="molecule type" value="Genomic_DNA"/>
</dbReference>
<feature type="transmembrane region" description="Helical" evidence="1">
    <location>
        <begin position="83"/>
        <end position="100"/>
    </location>
</feature>
<proteinExistence type="predicted"/>
<dbReference type="AlphaFoldDB" id="A0A6J5YNC4"/>
<evidence type="ECO:0000313" key="2">
    <source>
        <dbReference type="EMBL" id="CAB4330368.1"/>
    </source>
</evidence>
<sequence>MTSLLSLIFGALIAISATLIHQTLPPLGLIVSLIATFTGIWWVGRYYGKKRYKLWALLGWLIVIVRAGSFGVGQELLIQGDNAGSVLLFVGFLLGTLALIRKI</sequence>
<feature type="transmembrane region" description="Helical" evidence="1">
    <location>
        <begin position="55"/>
        <end position="77"/>
    </location>
</feature>
<name>A0A6J5YNC4_9ZZZZ</name>
<organism evidence="2">
    <name type="scientific">freshwater metagenome</name>
    <dbReference type="NCBI Taxonomy" id="449393"/>
    <lineage>
        <taxon>unclassified sequences</taxon>
        <taxon>metagenomes</taxon>
        <taxon>ecological metagenomes</taxon>
    </lineage>
</organism>
<gene>
    <name evidence="2" type="ORF">UFOPK3820_00114</name>
</gene>
<protein>
    <submittedName>
        <fullName evidence="2">Unannotated protein</fullName>
    </submittedName>
</protein>